<name>A0ABS1TAB4_9CLOT</name>
<evidence type="ECO:0000313" key="1">
    <source>
        <dbReference type="EMBL" id="MBL4935601.1"/>
    </source>
</evidence>
<keyword evidence="2" id="KW-1185">Reference proteome</keyword>
<organism evidence="1 2">
    <name type="scientific">Clostridium rhizosphaerae</name>
    <dbReference type="NCBI Taxonomy" id="2803861"/>
    <lineage>
        <taxon>Bacteria</taxon>
        <taxon>Bacillati</taxon>
        <taxon>Bacillota</taxon>
        <taxon>Clostridia</taxon>
        <taxon>Eubacteriales</taxon>
        <taxon>Clostridiaceae</taxon>
        <taxon>Clostridium</taxon>
    </lineage>
</organism>
<dbReference type="RefSeq" id="WP_202748199.1">
    <property type="nucleotide sequence ID" value="NZ_JAESWC010000002.1"/>
</dbReference>
<reference evidence="1 2" key="1">
    <citation type="submission" date="2021-01" db="EMBL/GenBank/DDBJ databases">
        <title>Genome public.</title>
        <authorList>
            <person name="Liu C."/>
            <person name="Sun Q."/>
        </authorList>
    </citation>
    <scope>NUCLEOTIDE SEQUENCE [LARGE SCALE GENOMIC DNA]</scope>
    <source>
        <strain evidence="1 2">YIM B02515</strain>
    </source>
</reference>
<evidence type="ECO:0000313" key="2">
    <source>
        <dbReference type="Proteomes" id="UP000632377"/>
    </source>
</evidence>
<gene>
    <name evidence="1" type="ORF">JK636_07500</name>
</gene>
<dbReference type="EMBL" id="JAESWC010000002">
    <property type="protein sequence ID" value="MBL4935601.1"/>
    <property type="molecule type" value="Genomic_DNA"/>
</dbReference>
<sequence length="190" mass="21826">MRLKSSYSFLKAYFNYTGSGNRIYARAVSEAMKVIRETAQENNLKPIQTYLHKQFSLKLTKDMLLRLVSQAMLQYQDPFSEIHYFNIIAAIDKNLITTKHRGIEIPIEGGWDKKNKKLIIFTFSQPNNMREELRVIKGLLKEFAPAGHLPADIKTAAYWDLSKGKIAEVDYQALQGVDRQSLIDAANRIN</sequence>
<protein>
    <submittedName>
        <fullName evidence="1">Uncharacterized protein</fullName>
    </submittedName>
</protein>
<accession>A0ABS1TAB4</accession>
<proteinExistence type="predicted"/>
<dbReference type="Proteomes" id="UP000632377">
    <property type="component" value="Unassembled WGS sequence"/>
</dbReference>
<comment type="caution">
    <text evidence="1">The sequence shown here is derived from an EMBL/GenBank/DDBJ whole genome shotgun (WGS) entry which is preliminary data.</text>
</comment>